<dbReference type="Proteomes" id="UP001596142">
    <property type="component" value="Unassembled WGS sequence"/>
</dbReference>
<accession>A0ABW0YJX9</accession>
<dbReference type="InterPro" id="IPR036188">
    <property type="entry name" value="FAD/NAD-bd_sf"/>
</dbReference>
<reference evidence="2" key="1">
    <citation type="journal article" date="2019" name="Int. J. Syst. Evol. Microbiol.">
        <title>The Global Catalogue of Microorganisms (GCM) 10K type strain sequencing project: providing services to taxonomists for standard genome sequencing and annotation.</title>
        <authorList>
            <consortium name="The Broad Institute Genomics Platform"/>
            <consortium name="The Broad Institute Genome Sequencing Center for Infectious Disease"/>
            <person name="Wu L."/>
            <person name="Ma J."/>
        </authorList>
    </citation>
    <scope>NUCLEOTIDE SEQUENCE [LARGE SCALE GENOMIC DNA]</scope>
    <source>
        <strain evidence="2">CECT 7184</strain>
    </source>
</reference>
<dbReference type="RefSeq" id="WP_385939967.1">
    <property type="nucleotide sequence ID" value="NZ_JBHSOZ010000003.1"/>
</dbReference>
<organism evidence="1 2">
    <name type="scientific">Thalassorhabdus alkalitolerans</name>
    <dbReference type="NCBI Taxonomy" id="2282697"/>
    <lineage>
        <taxon>Bacteria</taxon>
        <taxon>Bacillati</taxon>
        <taxon>Bacillota</taxon>
        <taxon>Bacilli</taxon>
        <taxon>Bacillales</taxon>
        <taxon>Bacillaceae</taxon>
        <taxon>Thalassorhabdus</taxon>
    </lineage>
</organism>
<evidence type="ECO:0000313" key="1">
    <source>
        <dbReference type="EMBL" id="MFC5712740.1"/>
    </source>
</evidence>
<dbReference type="GO" id="GO:0016491">
    <property type="term" value="F:oxidoreductase activity"/>
    <property type="evidence" value="ECO:0007669"/>
    <property type="project" value="UniProtKB-KW"/>
</dbReference>
<dbReference type="PRINTS" id="PR00420">
    <property type="entry name" value="RNGMNOXGNASE"/>
</dbReference>
<keyword evidence="1" id="KW-0560">Oxidoreductase</keyword>
<dbReference type="SUPFAM" id="SSF51905">
    <property type="entry name" value="FAD/NAD(P)-binding domain"/>
    <property type="match status" value="1"/>
</dbReference>
<dbReference type="Gene3D" id="3.50.50.60">
    <property type="entry name" value="FAD/NAD(P)-binding domain"/>
    <property type="match status" value="1"/>
</dbReference>
<dbReference type="EC" id="1.-.-.-" evidence="1"/>
<protein>
    <submittedName>
        <fullName evidence="1">NAD(P)/FAD-dependent oxidoreductase</fullName>
        <ecNumber evidence="1">1.-.-.-</ecNumber>
    </submittedName>
</protein>
<keyword evidence="2" id="KW-1185">Reference proteome</keyword>
<comment type="caution">
    <text evidence="1">The sequence shown here is derived from an EMBL/GenBank/DDBJ whole genome shotgun (WGS) entry which is preliminary data.</text>
</comment>
<sequence>MKVAIMGAGVSGLTSAIILERNGIPFDIYEKRGEAGDRFVNGEIFLNLLTPVNDCITYLAESHNIYIKPESHINKIIITSPEKQAEIHGHFGHTIKRGRTSYSLEKQLEEQVKTPVRFHSTCSYKDLVQGYTHVILATGDADYAMDISEFQNDINVTLTGGMISGNFDPGTPMIWLDNNISPLSYAYIIPFSRDEAHMALGYPEYKSTTTYDSHALLSRFHDKAAKDLKQDLVMKDRFEVNHYKLGICQYPRIGNTFLTGNCFGSVMPFLGFGQFSSILTGIYAAQDIIGEGKYEELTKPLRKSYYRSLVLRRAWEQLDNKGYDRLTKIAGTRLFEKAINSKLNSAKVASMLAAPLVKTANLSRK</sequence>
<proteinExistence type="predicted"/>
<dbReference type="EMBL" id="JBHSOZ010000003">
    <property type="protein sequence ID" value="MFC5712740.1"/>
    <property type="molecule type" value="Genomic_DNA"/>
</dbReference>
<evidence type="ECO:0000313" key="2">
    <source>
        <dbReference type="Proteomes" id="UP001596142"/>
    </source>
</evidence>
<name>A0ABW0YJX9_9BACI</name>
<gene>
    <name evidence="1" type="ORF">ACFPU1_08100</name>
</gene>